<name>A0ABQ2MP46_9ACTN</name>
<feature type="region of interest" description="Disordered" evidence="1">
    <location>
        <begin position="1"/>
        <end position="46"/>
    </location>
</feature>
<dbReference type="Proteomes" id="UP000656881">
    <property type="component" value="Unassembled WGS sequence"/>
</dbReference>
<gene>
    <name evidence="2" type="ORF">GCM10012286_67640</name>
</gene>
<dbReference type="EMBL" id="BMNG01000017">
    <property type="protein sequence ID" value="GGO55455.1"/>
    <property type="molecule type" value="Genomic_DNA"/>
</dbReference>
<organism evidence="2 3">
    <name type="scientific">Streptomyces lasiicapitis</name>
    <dbReference type="NCBI Taxonomy" id="1923961"/>
    <lineage>
        <taxon>Bacteria</taxon>
        <taxon>Bacillati</taxon>
        <taxon>Actinomycetota</taxon>
        <taxon>Actinomycetes</taxon>
        <taxon>Kitasatosporales</taxon>
        <taxon>Streptomycetaceae</taxon>
        <taxon>Streptomyces</taxon>
    </lineage>
</organism>
<feature type="compositionally biased region" description="Low complexity" evidence="1">
    <location>
        <begin position="89"/>
        <end position="110"/>
    </location>
</feature>
<protein>
    <submittedName>
        <fullName evidence="2">Uncharacterized protein</fullName>
    </submittedName>
</protein>
<proteinExistence type="predicted"/>
<evidence type="ECO:0000313" key="3">
    <source>
        <dbReference type="Proteomes" id="UP000656881"/>
    </source>
</evidence>
<feature type="region of interest" description="Disordered" evidence="1">
    <location>
        <begin position="66"/>
        <end position="110"/>
    </location>
</feature>
<reference evidence="3" key="1">
    <citation type="journal article" date="2019" name="Int. J. Syst. Evol. Microbiol.">
        <title>The Global Catalogue of Microorganisms (GCM) 10K type strain sequencing project: providing services to taxonomists for standard genome sequencing and annotation.</title>
        <authorList>
            <consortium name="The Broad Institute Genomics Platform"/>
            <consortium name="The Broad Institute Genome Sequencing Center for Infectious Disease"/>
            <person name="Wu L."/>
            <person name="Ma J."/>
        </authorList>
    </citation>
    <scope>NUCLEOTIDE SEQUENCE [LARGE SCALE GENOMIC DNA]</scope>
    <source>
        <strain evidence="3">CGMCC 4.7349</strain>
    </source>
</reference>
<evidence type="ECO:0000256" key="1">
    <source>
        <dbReference type="SAM" id="MobiDB-lite"/>
    </source>
</evidence>
<evidence type="ECO:0000313" key="2">
    <source>
        <dbReference type="EMBL" id="GGO55455.1"/>
    </source>
</evidence>
<keyword evidence="3" id="KW-1185">Reference proteome</keyword>
<accession>A0ABQ2MP46</accession>
<sequence length="110" mass="12627">MLRAEEATDEPELRTDTDRPDVPCDRERESRPETERRDDEDREERVLPRVPVLCEPRELREPRLLRPPTVMPVAGEPTMPLAETTGARPQVSQYSSPPPTSSYEPVHLGR</sequence>
<comment type="caution">
    <text evidence="2">The sequence shown here is derived from an EMBL/GenBank/DDBJ whole genome shotgun (WGS) entry which is preliminary data.</text>
</comment>